<dbReference type="Pfam" id="PF24568">
    <property type="entry name" value="CC_PcsB"/>
    <property type="match status" value="1"/>
</dbReference>
<feature type="coiled-coil region" evidence="5">
    <location>
        <begin position="144"/>
        <end position="171"/>
    </location>
</feature>
<evidence type="ECO:0000313" key="9">
    <source>
        <dbReference type="Proteomes" id="UP001595807"/>
    </source>
</evidence>
<dbReference type="PANTHER" id="PTHR22988">
    <property type="entry name" value="MYOTONIC DYSTROPHY S/T KINASE-RELATED"/>
    <property type="match status" value="1"/>
</dbReference>
<dbReference type="InterPro" id="IPR009148">
    <property type="entry name" value="PcsB-like"/>
</dbReference>
<dbReference type="InterPro" id="IPR038765">
    <property type="entry name" value="Papain-like_cys_pep_sf"/>
</dbReference>
<comment type="catalytic activity">
    <reaction evidence="4">
        <text>L-seryl-[protein] + ATP = O-phospho-L-seryl-[protein] + ADP + H(+)</text>
        <dbReference type="Rhea" id="RHEA:17989"/>
        <dbReference type="Rhea" id="RHEA-COMP:9863"/>
        <dbReference type="Rhea" id="RHEA-COMP:11604"/>
        <dbReference type="ChEBI" id="CHEBI:15378"/>
        <dbReference type="ChEBI" id="CHEBI:29999"/>
        <dbReference type="ChEBI" id="CHEBI:30616"/>
        <dbReference type="ChEBI" id="CHEBI:83421"/>
        <dbReference type="ChEBI" id="CHEBI:456216"/>
        <dbReference type="EC" id="2.7.11.1"/>
    </reaction>
</comment>
<dbReference type="Pfam" id="PF05257">
    <property type="entry name" value="CHAP"/>
    <property type="match status" value="1"/>
</dbReference>
<evidence type="ECO:0000256" key="3">
    <source>
        <dbReference type="ARBA" id="ARBA00047899"/>
    </source>
</evidence>
<dbReference type="RefSeq" id="WP_380426243.1">
    <property type="nucleotide sequence ID" value="NZ_JBHRZV010000042.1"/>
</dbReference>
<dbReference type="PRINTS" id="PR01852">
    <property type="entry name" value="SIBAPROTEIN"/>
</dbReference>
<dbReference type="InterPro" id="IPR050839">
    <property type="entry name" value="Rho-assoc_Ser/Thr_Kinase"/>
</dbReference>
<feature type="domain" description="Peptidase C51" evidence="7">
    <location>
        <begin position="327"/>
        <end position="453"/>
    </location>
</feature>
<evidence type="ECO:0000256" key="4">
    <source>
        <dbReference type="ARBA" id="ARBA00048679"/>
    </source>
</evidence>
<evidence type="ECO:0000256" key="2">
    <source>
        <dbReference type="ARBA" id="ARBA00022729"/>
    </source>
</evidence>
<feature type="coiled-coil region" evidence="5">
    <location>
        <begin position="41"/>
        <end position="96"/>
    </location>
</feature>
<dbReference type="InterPro" id="IPR057309">
    <property type="entry name" value="PcsB_CC"/>
</dbReference>
<dbReference type="Gene3D" id="6.10.250.3150">
    <property type="match status" value="1"/>
</dbReference>
<proteinExistence type="predicted"/>
<keyword evidence="1" id="KW-0597">Phosphoprotein</keyword>
<evidence type="ECO:0000313" key="8">
    <source>
        <dbReference type="EMBL" id="MFC3928048.1"/>
    </source>
</evidence>
<dbReference type="Gene3D" id="3.90.1720.10">
    <property type="entry name" value="endopeptidase domain like (from Nostoc punctiforme)"/>
    <property type="match status" value="1"/>
</dbReference>
<gene>
    <name evidence="8" type="ORF">ACFORF_05565</name>
</gene>
<dbReference type="Proteomes" id="UP001595807">
    <property type="component" value="Unassembled WGS sequence"/>
</dbReference>
<dbReference type="PROSITE" id="PS50911">
    <property type="entry name" value="CHAP"/>
    <property type="match status" value="1"/>
</dbReference>
<evidence type="ECO:0000256" key="1">
    <source>
        <dbReference type="ARBA" id="ARBA00022553"/>
    </source>
</evidence>
<evidence type="ECO:0000256" key="6">
    <source>
        <dbReference type="SAM" id="SignalP"/>
    </source>
</evidence>
<feature type="coiled-coil region" evidence="5">
    <location>
        <begin position="207"/>
        <end position="251"/>
    </location>
</feature>
<dbReference type="EMBL" id="JBHRZV010000042">
    <property type="protein sequence ID" value="MFC3928048.1"/>
    <property type="molecule type" value="Genomic_DNA"/>
</dbReference>
<evidence type="ECO:0000256" key="5">
    <source>
        <dbReference type="SAM" id="Coils"/>
    </source>
</evidence>
<keyword evidence="2 6" id="KW-0732">Signal</keyword>
<reference evidence="9" key="1">
    <citation type="journal article" date="2019" name="Int. J. Syst. Evol. Microbiol.">
        <title>The Global Catalogue of Microorganisms (GCM) 10K type strain sequencing project: providing services to taxonomists for standard genome sequencing and annotation.</title>
        <authorList>
            <consortium name="The Broad Institute Genomics Platform"/>
            <consortium name="The Broad Institute Genome Sequencing Center for Infectious Disease"/>
            <person name="Wu L."/>
            <person name="Ma J."/>
        </authorList>
    </citation>
    <scope>NUCLEOTIDE SEQUENCE [LARGE SCALE GENOMIC DNA]</scope>
    <source>
        <strain evidence="9">CCUG 67170</strain>
    </source>
</reference>
<name>A0ABV8CVU4_9STRE</name>
<dbReference type="PANTHER" id="PTHR22988:SF71">
    <property type="entry name" value="CITRON RHO-INTERACTING KINASE"/>
    <property type="match status" value="1"/>
</dbReference>
<comment type="catalytic activity">
    <reaction evidence="3">
        <text>L-threonyl-[protein] + ATP = O-phospho-L-threonyl-[protein] + ADP + H(+)</text>
        <dbReference type="Rhea" id="RHEA:46608"/>
        <dbReference type="Rhea" id="RHEA-COMP:11060"/>
        <dbReference type="Rhea" id="RHEA-COMP:11605"/>
        <dbReference type="ChEBI" id="CHEBI:15378"/>
        <dbReference type="ChEBI" id="CHEBI:30013"/>
        <dbReference type="ChEBI" id="CHEBI:30616"/>
        <dbReference type="ChEBI" id="CHEBI:61977"/>
        <dbReference type="ChEBI" id="CHEBI:456216"/>
        <dbReference type="EC" id="2.7.11.1"/>
    </reaction>
</comment>
<feature type="signal peptide" evidence="6">
    <location>
        <begin position="1"/>
        <end position="27"/>
    </location>
</feature>
<dbReference type="InterPro" id="IPR007921">
    <property type="entry name" value="CHAP_dom"/>
</dbReference>
<dbReference type="SUPFAM" id="SSF54001">
    <property type="entry name" value="Cysteine proteinases"/>
    <property type="match status" value="1"/>
</dbReference>
<keyword evidence="9" id="KW-1185">Reference proteome</keyword>
<feature type="chain" id="PRO_5045770140" evidence="6">
    <location>
        <begin position="28"/>
        <end position="454"/>
    </location>
</feature>
<evidence type="ECO:0000259" key="7">
    <source>
        <dbReference type="PROSITE" id="PS50911"/>
    </source>
</evidence>
<accession>A0ABV8CVU4</accession>
<sequence length="454" mass="47371">MKNKVLSTVLLSTIALSTVSTFTTVSADDFDSQIASADATISSLTAEQASAQAEVDSIQSQVAALQEEQASLEEENAALEEESEKLYSEIESLSAKIVSRSESIKKQARSAQKNNTATSYISTIVNSKSVSDAISRIVAIRQVVSASEKMLEQQEADKAAIEEKQKENQDAINTVQANLATISENSYALTTKQAELEVAQINLASQLASAQEERDNLLTQKAAAEAAAKAAAEAEAAAQAQAAAKAAAEAESVAQAQAQIQATQVESAASTAVEESSTSNSVETQVVEEVVPVTTFKETTSVAEAPVVQVTPVTEAATTQAVTYTATAAKTNTTSASVSINTSGNTYPVGQCTWGVKSLAPWVGNYWGNANQWGASAQVAGHSIGYTPAVGAVAVWPNDGGGYGHVAYVTAVSSANSIQVMEANYAGNTSIANNRGWFDPTSSSWGGSVYYIYQ</sequence>
<protein>
    <submittedName>
        <fullName evidence="8">CHAP domain-containing protein</fullName>
    </submittedName>
</protein>
<keyword evidence="5" id="KW-0175">Coiled coil</keyword>
<comment type="caution">
    <text evidence="8">The sequence shown here is derived from an EMBL/GenBank/DDBJ whole genome shotgun (WGS) entry which is preliminary data.</text>
</comment>
<organism evidence="8 9">
    <name type="scientific">Streptococcus caprae</name>
    <dbReference type="NCBI Taxonomy" id="1640501"/>
    <lineage>
        <taxon>Bacteria</taxon>
        <taxon>Bacillati</taxon>
        <taxon>Bacillota</taxon>
        <taxon>Bacilli</taxon>
        <taxon>Lactobacillales</taxon>
        <taxon>Streptococcaceae</taxon>
        <taxon>Streptococcus</taxon>
    </lineage>
</organism>